<protein>
    <submittedName>
        <fullName evidence="3">Uncharacterized protein</fullName>
    </submittedName>
</protein>
<reference evidence="3" key="1">
    <citation type="submission" date="2020-05" db="UniProtKB">
        <authorList>
            <consortium name="EnsemblMetazoa"/>
        </authorList>
    </citation>
    <scope>IDENTIFICATION</scope>
    <source>
        <strain evidence="3">TTRI</strain>
    </source>
</reference>
<evidence type="ECO:0000256" key="1">
    <source>
        <dbReference type="ARBA" id="ARBA00022574"/>
    </source>
</evidence>
<name>A0A1A9UDQ3_GLOAU</name>
<evidence type="ECO:0000313" key="3">
    <source>
        <dbReference type="EnsemblMetazoa" id="GAUT001074-PA"/>
    </source>
</evidence>
<dbReference type="PANTHER" id="PTHR15574:SF21">
    <property type="entry name" value="DDB1- AND CUL4-ASSOCIATED FACTOR 8"/>
    <property type="match status" value="1"/>
</dbReference>
<evidence type="ECO:0000256" key="2">
    <source>
        <dbReference type="ARBA" id="ARBA00022737"/>
    </source>
</evidence>
<dbReference type="VEuPathDB" id="VectorBase:GAUT001074"/>
<evidence type="ECO:0000313" key="4">
    <source>
        <dbReference type="Proteomes" id="UP000078200"/>
    </source>
</evidence>
<dbReference type="InterPro" id="IPR045151">
    <property type="entry name" value="DCAF8"/>
</dbReference>
<keyword evidence="2" id="KW-0677">Repeat</keyword>
<proteinExistence type="predicted"/>
<dbReference type="STRING" id="7395.A0A1A9UDQ3"/>
<sequence length="86" mass="9673">MPGDISGVVNCLEPHPSVPILATSGLDDNIKIWTPSAETYPPDLADLEHCVSRNMTRTTLEDIDGFDHGQFRFFIRHYLCRRGAFP</sequence>
<dbReference type="GO" id="GO:0005737">
    <property type="term" value="C:cytoplasm"/>
    <property type="evidence" value="ECO:0007669"/>
    <property type="project" value="TreeGrafter"/>
</dbReference>
<accession>A0A1A9UDQ3</accession>
<dbReference type="PANTHER" id="PTHR15574">
    <property type="entry name" value="WD REPEAT DOMAIN-CONTAINING FAMILY"/>
    <property type="match status" value="1"/>
</dbReference>
<keyword evidence="1" id="KW-0853">WD repeat</keyword>
<keyword evidence="4" id="KW-1185">Reference proteome</keyword>
<dbReference type="EnsemblMetazoa" id="GAUT001074-RA">
    <property type="protein sequence ID" value="GAUT001074-PA"/>
    <property type="gene ID" value="GAUT001074"/>
</dbReference>
<dbReference type="GO" id="GO:0080008">
    <property type="term" value="C:Cul4-RING E3 ubiquitin ligase complex"/>
    <property type="evidence" value="ECO:0007669"/>
    <property type="project" value="TreeGrafter"/>
</dbReference>
<organism evidence="3 4">
    <name type="scientific">Glossina austeni</name>
    <name type="common">Savannah tsetse fly</name>
    <dbReference type="NCBI Taxonomy" id="7395"/>
    <lineage>
        <taxon>Eukaryota</taxon>
        <taxon>Metazoa</taxon>
        <taxon>Ecdysozoa</taxon>
        <taxon>Arthropoda</taxon>
        <taxon>Hexapoda</taxon>
        <taxon>Insecta</taxon>
        <taxon>Pterygota</taxon>
        <taxon>Neoptera</taxon>
        <taxon>Endopterygota</taxon>
        <taxon>Diptera</taxon>
        <taxon>Brachycera</taxon>
        <taxon>Muscomorpha</taxon>
        <taxon>Hippoboscoidea</taxon>
        <taxon>Glossinidae</taxon>
        <taxon>Glossina</taxon>
    </lineage>
</organism>
<dbReference type="Proteomes" id="UP000078200">
    <property type="component" value="Unassembled WGS sequence"/>
</dbReference>
<dbReference type="AlphaFoldDB" id="A0A1A9UDQ3"/>